<feature type="chain" id="PRO_5045307156" evidence="1">
    <location>
        <begin position="19"/>
        <end position="153"/>
    </location>
</feature>
<protein>
    <submittedName>
        <fullName evidence="3">SHOCT domain-containing protein</fullName>
    </submittedName>
</protein>
<feature type="domain" description="SHOCT" evidence="2">
    <location>
        <begin position="127"/>
        <end position="150"/>
    </location>
</feature>
<sequence length="153" mass="16497">MIRTGMLMLVLLPCFASAADNIRVLSAGEETGCTWLAQEQCSTEARLAAEECLNWHQTQAVAAGADALLMGDSEESRRKKPSLTGMKTVVATKVSADYYRCAAAAATAETVVKGAEGWSTVEKRLLVLESLKAKGLISAEEYQAKRQDILKDL</sequence>
<accession>A0ABY6ABB8</accession>
<evidence type="ECO:0000313" key="4">
    <source>
        <dbReference type="Proteomes" id="UP001065322"/>
    </source>
</evidence>
<organism evidence="3 4">
    <name type="scientific">Thalassolituus hydrocarboniclasticus</name>
    <dbReference type="NCBI Taxonomy" id="2742796"/>
    <lineage>
        <taxon>Bacteria</taxon>
        <taxon>Pseudomonadati</taxon>
        <taxon>Pseudomonadota</taxon>
        <taxon>Gammaproteobacteria</taxon>
        <taxon>Oceanospirillales</taxon>
        <taxon>Oceanospirillaceae</taxon>
        <taxon>Thalassolituus</taxon>
    </lineage>
</organism>
<dbReference type="EMBL" id="CP054475">
    <property type="protein sequence ID" value="UXD88321.1"/>
    <property type="molecule type" value="Genomic_DNA"/>
</dbReference>
<evidence type="ECO:0000313" key="3">
    <source>
        <dbReference type="EMBL" id="UXD88321.1"/>
    </source>
</evidence>
<evidence type="ECO:0000256" key="1">
    <source>
        <dbReference type="SAM" id="SignalP"/>
    </source>
</evidence>
<dbReference type="Pfam" id="PF09851">
    <property type="entry name" value="SHOCT"/>
    <property type="match status" value="1"/>
</dbReference>
<feature type="signal peptide" evidence="1">
    <location>
        <begin position="1"/>
        <end position="18"/>
    </location>
</feature>
<dbReference type="Proteomes" id="UP001065322">
    <property type="component" value="Chromosome"/>
</dbReference>
<keyword evidence="1" id="KW-0732">Signal</keyword>
<gene>
    <name evidence="3" type="ORF">HUF19_13195</name>
</gene>
<name>A0ABY6ABB8_9GAMM</name>
<proteinExistence type="predicted"/>
<reference evidence="4" key="1">
    <citation type="submission" date="2020-06" db="EMBL/GenBank/DDBJ databases">
        <title>Thalassolituus marinus alknpb1M-1, a hydrocarbon-degrading bacterium isolated from the deep-sea overlying water using an in-situ strategy from the South China Sea basin.</title>
        <authorList>
            <person name="Dong C."/>
            <person name="Chen Y."/>
            <person name="Shao Z."/>
        </authorList>
    </citation>
    <scope>NUCLEOTIDE SEQUENCE [LARGE SCALE GENOMIC DNA]</scope>
    <source>
        <strain evidence="4">alknpb1M-1</strain>
    </source>
</reference>
<evidence type="ECO:0000259" key="2">
    <source>
        <dbReference type="Pfam" id="PF09851"/>
    </source>
</evidence>
<keyword evidence="4" id="KW-1185">Reference proteome</keyword>
<dbReference type="InterPro" id="IPR018649">
    <property type="entry name" value="SHOCT"/>
</dbReference>